<dbReference type="PANTHER" id="PTHR31672:SF13">
    <property type="entry name" value="F-BOX PROTEIN CPR30-LIKE"/>
    <property type="match status" value="1"/>
</dbReference>
<dbReference type="CDD" id="cd22157">
    <property type="entry name" value="F-box_AtFBW1-like"/>
    <property type="match status" value="1"/>
</dbReference>
<reference evidence="2 3" key="1">
    <citation type="journal article" date="2023" name="Plants (Basel)">
        <title>Bridging the Gap: Combining Genomics and Transcriptomics Approaches to Understand Stylosanthes scabra, an Orphan Legume from the Brazilian Caatinga.</title>
        <authorList>
            <person name="Ferreira-Neto J.R.C."/>
            <person name="da Silva M.D."/>
            <person name="Binneck E."/>
            <person name="de Melo N.F."/>
            <person name="da Silva R.H."/>
            <person name="de Melo A.L.T.M."/>
            <person name="Pandolfi V."/>
            <person name="Bustamante F.O."/>
            <person name="Brasileiro-Vidal A.C."/>
            <person name="Benko-Iseppon A.M."/>
        </authorList>
    </citation>
    <scope>NUCLEOTIDE SEQUENCE [LARGE SCALE GENOMIC DNA]</scope>
    <source>
        <tissue evidence="2">Leaves</tissue>
    </source>
</reference>
<dbReference type="SUPFAM" id="SSF81383">
    <property type="entry name" value="F-box domain"/>
    <property type="match status" value="1"/>
</dbReference>
<proteinExistence type="predicted"/>
<evidence type="ECO:0000313" key="2">
    <source>
        <dbReference type="EMBL" id="MED6192492.1"/>
    </source>
</evidence>
<dbReference type="InterPro" id="IPR050796">
    <property type="entry name" value="SCF_F-box_component"/>
</dbReference>
<dbReference type="InterPro" id="IPR036047">
    <property type="entry name" value="F-box-like_dom_sf"/>
</dbReference>
<dbReference type="InterPro" id="IPR001810">
    <property type="entry name" value="F-box_dom"/>
</dbReference>
<protein>
    <recommendedName>
        <fullName evidence="1">F-box domain-containing protein</fullName>
    </recommendedName>
</protein>
<keyword evidence="3" id="KW-1185">Reference proteome</keyword>
<feature type="domain" description="F-box" evidence="1">
    <location>
        <begin position="6"/>
        <end position="56"/>
    </location>
</feature>
<gene>
    <name evidence="2" type="ORF">PIB30_010427</name>
</gene>
<dbReference type="Pfam" id="PF00646">
    <property type="entry name" value="F-box"/>
    <property type="match status" value="1"/>
</dbReference>
<organism evidence="2 3">
    <name type="scientific">Stylosanthes scabra</name>
    <dbReference type="NCBI Taxonomy" id="79078"/>
    <lineage>
        <taxon>Eukaryota</taxon>
        <taxon>Viridiplantae</taxon>
        <taxon>Streptophyta</taxon>
        <taxon>Embryophyta</taxon>
        <taxon>Tracheophyta</taxon>
        <taxon>Spermatophyta</taxon>
        <taxon>Magnoliopsida</taxon>
        <taxon>eudicotyledons</taxon>
        <taxon>Gunneridae</taxon>
        <taxon>Pentapetalae</taxon>
        <taxon>rosids</taxon>
        <taxon>fabids</taxon>
        <taxon>Fabales</taxon>
        <taxon>Fabaceae</taxon>
        <taxon>Papilionoideae</taxon>
        <taxon>50 kb inversion clade</taxon>
        <taxon>dalbergioids sensu lato</taxon>
        <taxon>Dalbergieae</taxon>
        <taxon>Pterocarpus clade</taxon>
        <taxon>Stylosanthes</taxon>
    </lineage>
</organism>
<dbReference type="EMBL" id="JASCZI010211473">
    <property type="protein sequence ID" value="MED6192492.1"/>
    <property type="molecule type" value="Genomic_DNA"/>
</dbReference>
<sequence>MAALKSTINHSIPEDLTLRILSKLPVKSLKRFQCVKKSWNNLLDDPHFVRMYYENLMPKSKSSDSCILLKQEIANTNQHNMFLLSGERYENKMKLDLPPPIQDNNERFQVLGSCVNGIVCLIPYEIDYNDTGNVVFWNPTTNEFKGIPLDLATVPFHDFAIWYKGFGYDSQRDDYILIRMGQYFSTGEDGDLEVDSPGGLFEIYYPNGQCRRNISDYLLNEDTEIPIDFAIYLNGACHWRCVLREYTYFVDGLGTHKKDTFFDTLFSVDIGNNKLTTTLIREYSFGEDHVDRKLVALNKYVATISMCPNTKCIDISILGEVGVNESWVKLFIIRPLSSIESVMGIGIQGDILLRKNDDELVSFDLGTQKIQEIDIKGSGLSQTLIYEKSFLRIERITN</sequence>
<dbReference type="Proteomes" id="UP001341840">
    <property type="component" value="Unassembled WGS sequence"/>
</dbReference>
<dbReference type="PANTHER" id="PTHR31672">
    <property type="entry name" value="BNACNNG10540D PROTEIN"/>
    <property type="match status" value="1"/>
</dbReference>
<dbReference type="PROSITE" id="PS50181">
    <property type="entry name" value="FBOX"/>
    <property type="match status" value="1"/>
</dbReference>
<dbReference type="SMART" id="SM00256">
    <property type="entry name" value="FBOX"/>
    <property type="match status" value="1"/>
</dbReference>
<accession>A0ABU6X4D0</accession>
<dbReference type="Gene3D" id="1.20.1280.50">
    <property type="match status" value="1"/>
</dbReference>
<evidence type="ECO:0000313" key="3">
    <source>
        <dbReference type="Proteomes" id="UP001341840"/>
    </source>
</evidence>
<name>A0ABU6X4D0_9FABA</name>
<comment type="caution">
    <text evidence="2">The sequence shown here is derived from an EMBL/GenBank/DDBJ whole genome shotgun (WGS) entry which is preliminary data.</text>
</comment>
<evidence type="ECO:0000259" key="1">
    <source>
        <dbReference type="PROSITE" id="PS50181"/>
    </source>
</evidence>